<keyword evidence="5" id="KW-0663">Pyridoxal phosphate</keyword>
<evidence type="ECO:0000256" key="7">
    <source>
        <dbReference type="ARBA" id="ARBA00023014"/>
    </source>
</evidence>
<keyword evidence="3" id="KW-0808">Transferase</keyword>
<keyword evidence="6" id="KW-0408">Iron</keyword>
<dbReference type="RefSeq" id="WP_267535838.1">
    <property type="nucleotide sequence ID" value="NZ_JAPNKA010000001.1"/>
</dbReference>
<comment type="similarity">
    <text evidence="2">Belongs to the class-V pyridoxal-phosphate-dependent aminotransferase family. NifS/IscS subfamily.</text>
</comment>
<evidence type="ECO:0000256" key="6">
    <source>
        <dbReference type="ARBA" id="ARBA00023004"/>
    </source>
</evidence>
<dbReference type="PIRSF" id="PIRSF005572">
    <property type="entry name" value="NifS"/>
    <property type="match status" value="1"/>
</dbReference>
<dbReference type="Pfam" id="PF00266">
    <property type="entry name" value="Aminotran_5"/>
    <property type="match status" value="1"/>
</dbReference>
<dbReference type="PANTHER" id="PTHR11601:SF34">
    <property type="entry name" value="CYSTEINE DESULFURASE"/>
    <property type="match status" value="1"/>
</dbReference>
<protein>
    <submittedName>
        <fullName evidence="10">Cysteine desulfurase family protein</fullName>
    </submittedName>
</protein>
<dbReference type="InterPro" id="IPR016454">
    <property type="entry name" value="Cysteine_dSase"/>
</dbReference>
<dbReference type="Gene3D" id="1.10.260.50">
    <property type="match status" value="1"/>
</dbReference>
<keyword evidence="7" id="KW-0411">Iron-sulfur</keyword>
<reference evidence="10 11" key="1">
    <citation type="submission" date="2022-11" db="EMBL/GenBank/DDBJ databases">
        <title>Minimal conservation of predation-associated metabolite biosynthetic gene clusters underscores biosynthetic potential of Myxococcota including descriptions for ten novel species: Archangium lansinium sp. nov., Myxococcus landrumus sp. nov., Nannocystis bai.</title>
        <authorList>
            <person name="Ahearne A."/>
            <person name="Stevens C."/>
            <person name="Phillips K."/>
        </authorList>
    </citation>
    <scope>NUCLEOTIDE SEQUENCE [LARGE SCALE GENOMIC DNA]</scope>
    <source>
        <strain evidence="10 11">MIWBW</strain>
    </source>
</reference>
<dbReference type="Gene3D" id="3.40.640.10">
    <property type="entry name" value="Type I PLP-dependent aspartate aminotransferase-like (Major domain)"/>
    <property type="match status" value="1"/>
</dbReference>
<dbReference type="InterPro" id="IPR015422">
    <property type="entry name" value="PyrdxlP-dep_Trfase_small"/>
</dbReference>
<comment type="catalytic activity">
    <reaction evidence="8">
        <text>(sulfur carrier)-H + L-cysteine = (sulfur carrier)-SH + L-alanine</text>
        <dbReference type="Rhea" id="RHEA:43892"/>
        <dbReference type="Rhea" id="RHEA-COMP:14737"/>
        <dbReference type="Rhea" id="RHEA-COMP:14739"/>
        <dbReference type="ChEBI" id="CHEBI:29917"/>
        <dbReference type="ChEBI" id="CHEBI:35235"/>
        <dbReference type="ChEBI" id="CHEBI:57972"/>
        <dbReference type="ChEBI" id="CHEBI:64428"/>
        <dbReference type="EC" id="2.8.1.7"/>
    </reaction>
</comment>
<accession>A0ABT4A5R7</accession>
<gene>
    <name evidence="10" type="ORF">OV287_21105</name>
</gene>
<organism evidence="10 11">
    <name type="scientific">Archangium lansingense</name>
    <dbReference type="NCBI Taxonomy" id="2995310"/>
    <lineage>
        <taxon>Bacteria</taxon>
        <taxon>Pseudomonadati</taxon>
        <taxon>Myxococcota</taxon>
        <taxon>Myxococcia</taxon>
        <taxon>Myxococcales</taxon>
        <taxon>Cystobacterineae</taxon>
        <taxon>Archangiaceae</taxon>
        <taxon>Archangium</taxon>
    </lineage>
</organism>
<name>A0ABT4A5R7_9BACT</name>
<proteinExistence type="inferred from homology"/>
<evidence type="ECO:0000313" key="11">
    <source>
        <dbReference type="Proteomes" id="UP001207654"/>
    </source>
</evidence>
<dbReference type="InterPro" id="IPR000192">
    <property type="entry name" value="Aminotrans_V_dom"/>
</dbReference>
<evidence type="ECO:0000256" key="8">
    <source>
        <dbReference type="ARBA" id="ARBA00050776"/>
    </source>
</evidence>
<dbReference type="Gene3D" id="3.90.1150.10">
    <property type="entry name" value="Aspartate Aminotransferase, domain 1"/>
    <property type="match status" value="1"/>
</dbReference>
<evidence type="ECO:0000256" key="1">
    <source>
        <dbReference type="ARBA" id="ARBA00001933"/>
    </source>
</evidence>
<dbReference type="PANTHER" id="PTHR11601">
    <property type="entry name" value="CYSTEINE DESULFURYLASE FAMILY MEMBER"/>
    <property type="match status" value="1"/>
</dbReference>
<sequence length="382" mass="40434">MIYWDHNAAAPVRPEVAALLTKAFSEGGWGNASSVHRSGREARRRLDVARARVAHVLGCEPKEVCFTGSGSEADALALKGAWLARKETRRRRVVGSTIEHPAVLATLKQLEALGAEVVRVRPGRDGRVPLEAMLEALTPETLLCSLMWANNETGVVQPVAELSRACRQRGILFHTDAVQAVGKLPAHLGEVDADLLVLSAHKFGGPAGAGVLVVRKGVEVQALTPGHQEAGLRGGTQNVPYAEALALALELAREEQPTHAARVEALRDMFEREVRSRIPDVTVNGEGTPRVPNTSNLCFHGADGEALLIALDLEGICVSSGAACASGTLSPSHVLLAMGLTPAQANGSLRFSLGPAATEEEVARVVEALTTHVPKARALNLE</sequence>
<evidence type="ECO:0000313" key="10">
    <source>
        <dbReference type="EMBL" id="MCY1076983.1"/>
    </source>
</evidence>
<dbReference type="InterPro" id="IPR015424">
    <property type="entry name" value="PyrdxlP-dep_Trfase"/>
</dbReference>
<evidence type="ECO:0000256" key="5">
    <source>
        <dbReference type="ARBA" id="ARBA00022898"/>
    </source>
</evidence>
<dbReference type="SUPFAM" id="SSF53383">
    <property type="entry name" value="PLP-dependent transferases"/>
    <property type="match status" value="1"/>
</dbReference>
<evidence type="ECO:0000256" key="2">
    <source>
        <dbReference type="ARBA" id="ARBA00006490"/>
    </source>
</evidence>
<evidence type="ECO:0000256" key="3">
    <source>
        <dbReference type="ARBA" id="ARBA00022679"/>
    </source>
</evidence>
<dbReference type="Proteomes" id="UP001207654">
    <property type="component" value="Unassembled WGS sequence"/>
</dbReference>
<dbReference type="EMBL" id="JAPNKA010000001">
    <property type="protein sequence ID" value="MCY1076983.1"/>
    <property type="molecule type" value="Genomic_DNA"/>
</dbReference>
<comment type="caution">
    <text evidence="10">The sequence shown here is derived from an EMBL/GenBank/DDBJ whole genome shotgun (WGS) entry which is preliminary data.</text>
</comment>
<keyword evidence="4" id="KW-0479">Metal-binding</keyword>
<evidence type="ECO:0000256" key="4">
    <source>
        <dbReference type="ARBA" id="ARBA00022723"/>
    </source>
</evidence>
<comment type="cofactor">
    <cofactor evidence="1">
        <name>pyridoxal 5'-phosphate</name>
        <dbReference type="ChEBI" id="CHEBI:597326"/>
    </cofactor>
</comment>
<dbReference type="InterPro" id="IPR015421">
    <property type="entry name" value="PyrdxlP-dep_Trfase_major"/>
</dbReference>
<keyword evidence="11" id="KW-1185">Reference proteome</keyword>
<feature type="domain" description="Aminotransferase class V" evidence="9">
    <location>
        <begin position="2"/>
        <end position="365"/>
    </location>
</feature>
<evidence type="ECO:0000259" key="9">
    <source>
        <dbReference type="Pfam" id="PF00266"/>
    </source>
</evidence>